<reference evidence="1 2" key="1">
    <citation type="submission" date="2015-01" db="EMBL/GenBank/DDBJ databases">
        <title>Genome of allotetraploid Gossypium barbadense reveals genomic plasticity and fiber elongation in cotton evolution.</title>
        <authorList>
            <person name="Chen X."/>
            <person name="Liu X."/>
            <person name="Zhao B."/>
            <person name="Zheng H."/>
            <person name="Hu Y."/>
            <person name="Lu G."/>
            <person name="Yang C."/>
            <person name="Chen J."/>
            <person name="Shan C."/>
            <person name="Zhang L."/>
            <person name="Zhou Y."/>
            <person name="Wang L."/>
            <person name="Guo W."/>
            <person name="Bai Y."/>
            <person name="Ruan J."/>
            <person name="Shangguan X."/>
            <person name="Mao Y."/>
            <person name="Jiang J."/>
            <person name="Zhu Y."/>
            <person name="Lei J."/>
            <person name="Kang H."/>
            <person name="Chen S."/>
            <person name="He X."/>
            <person name="Wang R."/>
            <person name="Wang Y."/>
            <person name="Chen J."/>
            <person name="Wang L."/>
            <person name="Yu S."/>
            <person name="Wang B."/>
            <person name="Wei J."/>
            <person name="Song S."/>
            <person name="Lu X."/>
            <person name="Gao Z."/>
            <person name="Gu W."/>
            <person name="Deng X."/>
            <person name="Ma D."/>
            <person name="Wang S."/>
            <person name="Liang W."/>
            <person name="Fang L."/>
            <person name="Cai C."/>
            <person name="Zhu X."/>
            <person name="Zhou B."/>
            <person name="Zhang Y."/>
            <person name="Chen Z."/>
            <person name="Xu S."/>
            <person name="Zhu R."/>
            <person name="Wang S."/>
            <person name="Zhang T."/>
            <person name="Zhao G."/>
        </authorList>
    </citation>
    <scope>NUCLEOTIDE SEQUENCE [LARGE SCALE GENOMIC DNA]</scope>
    <source>
        <strain evidence="2">cv. Xinhai21</strain>
        <tissue evidence="1">Leaf</tissue>
    </source>
</reference>
<dbReference type="AlphaFoldDB" id="A0A2P5VR95"/>
<sequence>MVALFCPLEMVNTEPIQLFVKLVDAKLIEDITPLKVPGVSIDRRLSMCNFDIDLNIRYLDQYSGGATSTWPQNSHHVVLQIHLIVIETDAHDEDGFNNNFGFNHGDEDFNGPDVNDILNDIENEGADDENYYTPLVRNSSHGIVIRNDLGSYMPIVNPDAKQASKFLSTLDIIPAHMMLADSKPEELFIG</sequence>
<proteinExistence type="predicted"/>
<name>A0A2P5VR95_GOSBA</name>
<protein>
    <submittedName>
        <fullName evidence="1">Uncharacterized protein</fullName>
    </submittedName>
</protein>
<dbReference type="EMBL" id="KZ671352">
    <property type="protein sequence ID" value="PPR81366.1"/>
    <property type="molecule type" value="Genomic_DNA"/>
</dbReference>
<accession>A0A2P5VR95</accession>
<organism evidence="1 2">
    <name type="scientific">Gossypium barbadense</name>
    <name type="common">Sea Island cotton</name>
    <name type="synonym">Hibiscus barbadensis</name>
    <dbReference type="NCBI Taxonomy" id="3634"/>
    <lineage>
        <taxon>Eukaryota</taxon>
        <taxon>Viridiplantae</taxon>
        <taxon>Streptophyta</taxon>
        <taxon>Embryophyta</taxon>
        <taxon>Tracheophyta</taxon>
        <taxon>Spermatophyta</taxon>
        <taxon>Magnoliopsida</taxon>
        <taxon>eudicotyledons</taxon>
        <taxon>Gunneridae</taxon>
        <taxon>Pentapetalae</taxon>
        <taxon>rosids</taxon>
        <taxon>malvids</taxon>
        <taxon>Malvales</taxon>
        <taxon>Malvaceae</taxon>
        <taxon>Malvoideae</taxon>
        <taxon>Gossypium</taxon>
    </lineage>
</organism>
<evidence type="ECO:0000313" key="1">
    <source>
        <dbReference type="EMBL" id="PPR81366.1"/>
    </source>
</evidence>
<dbReference type="Proteomes" id="UP000239757">
    <property type="component" value="Unassembled WGS sequence"/>
</dbReference>
<evidence type="ECO:0000313" key="2">
    <source>
        <dbReference type="Proteomes" id="UP000239757"/>
    </source>
</evidence>
<gene>
    <name evidence="1" type="ORF">GOBAR_AA39347</name>
</gene>